<comment type="caution">
    <text evidence="2">The sequence shown here is derived from an EMBL/GenBank/DDBJ whole genome shotgun (WGS) entry which is preliminary data.</text>
</comment>
<dbReference type="RefSeq" id="XP_066661311.1">
    <property type="nucleotide sequence ID" value="XM_066819123.1"/>
</dbReference>
<proteinExistence type="predicted"/>
<evidence type="ECO:0000259" key="1">
    <source>
        <dbReference type="Pfam" id="PF20150"/>
    </source>
</evidence>
<dbReference type="InterPro" id="IPR045518">
    <property type="entry name" value="2EXR"/>
</dbReference>
<dbReference type="Proteomes" id="UP001433268">
    <property type="component" value="Unassembled WGS sequence"/>
</dbReference>
<accession>A0ABR1UUZ3</accession>
<dbReference type="EMBL" id="JAQQWN010000010">
    <property type="protein sequence ID" value="KAK8062712.1"/>
    <property type="molecule type" value="Genomic_DNA"/>
</dbReference>
<feature type="domain" description="2EXR" evidence="1">
    <location>
        <begin position="29"/>
        <end position="120"/>
    </location>
</feature>
<organism evidence="2 3">
    <name type="scientific">Apiospora hydei</name>
    <dbReference type="NCBI Taxonomy" id="1337664"/>
    <lineage>
        <taxon>Eukaryota</taxon>
        <taxon>Fungi</taxon>
        <taxon>Dikarya</taxon>
        <taxon>Ascomycota</taxon>
        <taxon>Pezizomycotina</taxon>
        <taxon>Sordariomycetes</taxon>
        <taxon>Xylariomycetidae</taxon>
        <taxon>Amphisphaeriales</taxon>
        <taxon>Apiosporaceae</taxon>
        <taxon>Apiospora</taxon>
    </lineage>
</organism>
<dbReference type="PANTHER" id="PTHR35910">
    <property type="entry name" value="2EXR DOMAIN-CONTAINING PROTEIN"/>
    <property type="match status" value="1"/>
</dbReference>
<dbReference type="PANTHER" id="PTHR35910:SF6">
    <property type="entry name" value="2EXR DOMAIN-CONTAINING PROTEIN"/>
    <property type="match status" value="1"/>
</dbReference>
<protein>
    <submittedName>
        <fullName evidence="2">Pectinesterase</fullName>
    </submittedName>
</protein>
<gene>
    <name evidence="2" type="ORF">PG997_014809</name>
</gene>
<reference evidence="2 3" key="1">
    <citation type="submission" date="2023-01" db="EMBL/GenBank/DDBJ databases">
        <title>Analysis of 21 Apiospora genomes using comparative genomics revels a genus with tremendous synthesis potential of carbohydrate active enzymes and secondary metabolites.</title>
        <authorList>
            <person name="Sorensen T."/>
        </authorList>
    </citation>
    <scope>NUCLEOTIDE SEQUENCE [LARGE SCALE GENOMIC DNA]</scope>
    <source>
        <strain evidence="2 3">CBS 114990</strain>
    </source>
</reference>
<sequence>MAVDRPPLFHLYNDPMNSNCRPRENHAQFTLFPKLPLELQFLVWELAASEPRIFRLKVRASRIVNTTPLHDLQSSLLSACRASRKAFLEAPGLVRSPDGVGGPDSEGRRAAVVWHPDRDLVVFDTISLSIANIQDDIAGSNDIRHLAFPFEPAQEILMDLCHPSHFHLREGWLPRRFPNLKTWQIYADWIDP</sequence>
<dbReference type="GeneID" id="92052183"/>
<keyword evidence="3" id="KW-1185">Reference proteome</keyword>
<dbReference type="Pfam" id="PF20150">
    <property type="entry name" value="2EXR"/>
    <property type="match status" value="1"/>
</dbReference>
<evidence type="ECO:0000313" key="2">
    <source>
        <dbReference type="EMBL" id="KAK8062712.1"/>
    </source>
</evidence>
<evidence type="ECO:0000313" key="3">
    <source>
        <dbReference type="Proteomes" id="UP001433268"/>
    </source>
</evidence>
<name>A0ABR1UUZ3_9PEZI</name>